<protein>
    <submittedName>
        <fullName evidence="1">Uncharacterized protein</fullName>
    </submittedName>
</protein>
<dbReference type="Proteomes" id="UP000045706">
    <property type="component" value="Unassembled WGS sequence"/>
</dbReference>
<dbReference type="AlphaFoldDB" id="A0A0G4LN48"/>
<sequence length="95" mass="10348">MKTVGGRFATELLLAKGKPTVPGRLVETCESAYWAEAGSQSHRLWVGWVWADKGASVQALLALLPFLSTLPDDTLVPITKATGLPNRFTRAILRK</sequence>
<evidence type="ECO:0000313" key="1">
    <source>
        <dbReference type="EMBL" id="CRK23339.1"/>
    </source>
</evidence>
<dbReference type="EMBL" id="CVQI01014558">
    <property type="protein sequence ID" value="CRK23339.1"/>
    <property type="molecule type" value="Genomic_DNA"/>
</dbReference>
<reference evidence="2" key="1">
    <citation type="submission" date="2015-05" db="EMBL/GenBank/DDBJ databases">
        <authorList>
            <person name="Fogelqvist Johan"/>
        </authorList>
    </citation>
    <scope>NUCLEOTIDE SEQUENCE [LARGE SCALE GENOMIC DNA]</scope>
</reference>
<name>A0A0G4LN48_VERLO</name>
<organism evidence="1 2">
    <name type="scientific">Verticillium longisporum</name>
    <name type="common">Verticillium dahliae var. longisporum</name>
    <dbReference type="NCBI Taxonomy" id="100787"/>
    <lineage>
        <taxon>Eukaryota</taxon>
        <taxon>Fungi</taxon>
        <taxon>Dikarya</taxon>
        <taxon>Ascomycota</taxon>
        <taxon>Pezizomycotina</taxon>
        <taxon>Sordariomycetes</taxon>
        <taxon>Hypocreomycetidae</taxon>
        <taxon>Glomerellales</taxon>
        <taxon>Plectosphaerellaceae</taxon>
        <taxon>Verticillium</taxon>
    </lineage>
</organism>
<evidence type="ECO:0000313" key="2">
    <source>
        <dbReference type="Proteomes" id="UP000045706"/>
    </source>
</evidence>
<gene>
    <name evidence="1" type="ORF">BN1723_012948</name>
</gene>
<accession>A0A0G4LN48</accession>
<proteinExistence type="predicted"/>